<organism evidence="2 3">
    <name type="scientific">Alligator mississippiensis</name>
    <name type="common">American alligator</name>
    <dbReference type="NCBI Taxonomy" id="8496"/>
    <lineage>
        <taxon>Eukaryota</taxon>
        <taxon>Metazoa</taxon>
        <taxon>Chordata</taxon>
        <taxon>Craniata</taxon>
        <taxon>Vertebrata</taxon>
        <taxon>Euteleostomi</taxon>
        <taxon>Archelosauria</taxon>
        <taxon>Archosauria</taxon>
        <taxon>Crocodylia</taxon>
        <taxon>Alligatoridae</taxon>
        <taxon>Alligatorinae</taxon>
        <taxon>Alligator</taxon>
    </lineage>
</organism>
<evidence type="ECO:0000313" key="2">
    <source>
        <dbReference type="EMBL" id="KYO35453.1"/>
    </source>
</evidence>
<dbReference type="AlphaFoldDB" id="A0A151NF86"/>
<keyword evidence="3" id="KW-1185">Reference proteome</keyword>
<evidence type="ECO:0000313" key="3">
    <source>
        <dbReference type="Proteomes" id="UP000050525"/>
    </source>
</evidence>
<reference evidence="2 3" key="1">
    <citation type="journal article" date="2012" name="Genome Biol.">
        <title>Sequencing three crocodilian genomes to illuminate the evolution of archosaurs and amniotes.</title>
        <authorList>
            <person name="St John J.A."/>
            <person name="Braun E.L."/>
            <person name="Isberg S.R."/>
            <person name="Miles L.G."/>
            <person name="Chong A.Y."/>
            <person name="Gongora J."/>
            <person name="Dalzell P."/>
            <person name="Moran C."/>
            <person name="Bed'hom B."/>
            <person name="Abzhanov A."/>
            <person name="Burgess S.C."/>
            <person name="Cooksey A.M."/>
            <person name="Castoe T.A."/>
            <person name="Crawford N.G."/>
            <person name="Densmore L.D."/>
            <person name="Drew J.C."/>
            <person name="Edwards S.V."/>
            <person name="Faircloth B.C."/>
            <person name="Fujita M.K."/>
            <person name="Greenwold M.J."/>
            <person name="Hoffmann F.G."/>
            <person name="Howard J.M."/>
            <person name="Iguchi T."/>
            <person name="Janes D.E."/>
            <person name="Khan S.Y."/>
            <person name="Kohno S."/>
            <person name="de Koning A.J."/>
            <person name="Lance S.L."/>
            <person name="McCarthy F.M."/>
            <person name="McCormack J.E."/>
            <person name="Merchant M.E."/>
            <person name="Peterson D.G."/>
            <person name="Pollock D.D."/>
            <person name="Pourmand N."/>
            <person name="Raney B.J."/>
            <person name="Roessler K.A."/>
            <person name="Sanford J.R."/>
            <person name="Sawyer R.H."/>
            <person name="Schmidt C.J."/>
            <person name="Triplett E.W."/>
            <person name="Tuberville T.D."/>
            <person name="Venegas-Anaya M."/>
            <person name="Howard J.T."/>
            <person name="Jarvis E.D."/>
            <person name="Guillette L.J.Jr."/>
            <person name="Glenn T.C."/>
            <person name="Green R.E."/>
            <person name="Ray D.A."/>
        </authorList>
    </citation>
    <scope>NUCLEOTIDE SEQUENCE [LARGE SCALE GENOMIC DNA]</scope>
    <source>
        <strain evidence="2">KSC_2009_1</strain>
    </source>
</reference>
<name>A0A151NF86_ALLMI</name>
<protein>
    <submittedName>
        <fullName evidence="2">Uncharacterized protein</fullName>
    </submittedName>
</protein>
<sequence length="103" mass="10796">MLRWSSVFGGEPVSGSEVLPWDAPSIPASQCSRAAMEATAGPTGASAGALLVWSPLAHPSSFTWGTPLSFWDSLPRSSVQPQLPRHSPEPSEPQGVITGVPFL</sequence>
<gene>
    <name evidence="2" type="ORF">Y1Q_0008024</name>
</gene>
<dbReference type="Proteomes" id="UP000050525">
    <property type="component" value="Unassembled WGS sequence"/>
</dbReference>
<feature type="region of interest" description="Disordered" evidence="1">
    <location>
        <begin position="77"/>
        <end position="103"/>
    </location>
</feature>
<comment type="caution">
    <text evidence="2">The sequence shown here is derived from an EMBL/GenBank/DDBJ whole genome shotgun (WGS) entry which is preliminary data.</text>
</comment>
<accession>A0A151NF86</accession>
<dbReference type="EMBL" id="AKHW03003201">
    <property type="protein sequence ID" value="KYO35453.1"/>
    <property type="molecule type" value="Genomic_DNA"/>
</dbReference>
<evidence type="ECO:0000256" key="1">
    <source>
        <dbReference type="SAM" id="MobiDB-lite"/>
    </source>
</evidence>
<proteinExistence type="predicted"/>